<dbReference type="PRINTS" id="PR00419">
    <property type="entry name" value="ADXRDTASE"/>
</dbReference>
<comment type="caution">
    <text evidence="5">The sequence shown here is derived from an EMBL/GenBank/DDBJ whole genome shotgun (WGS) entry which is preliminary data.</text>
</comment>
<gene>
    <name evidence="5" type="ORF">D9757_005121</name>
</gene>
<accession>A0A8H5HT59</accession>
<evidence type="ECO:0000256" key="1">
    <source>
        <dbReference type="ARBA" id="ARBA00009183"/>
    </source>
</evidence>
<dbReference type="PANTHER" id="PTHR23023">
    <property type="entry name" value="DIMETHYLANILINE MONOOXYGENASE"/>
    <property type="match status" value="1"/>
</dbReference>
<name>A0A8H5HT59_9AGAR</name>
<evidence type="ECO:0000256" key="3">
    <source>
        <dbReference type="ARBA" id="ARBA00022827"/>
    </source>
</evidence>
<dbReference type="EMBL" id="JAACJN010000025">
    <property type="protein sequence ID" value="KAF5388998.1"/>
    <property type="molecule type" value="Genomic_DNA"/>
</dbReference>
<dbReference type="InterPro" id="IPR036188">
    <property type="entry name" value="FAD/NAD-bd_sf"/>
</dbReference>
<dbReference type="Pfam" id="PF00743">
    <property type="entry name" value="FMO-like"/>
    <property type="match status" value="1"/>
</dbReference>
<dbReference type="InterPro" id="IPR020946">
    <property type="entry name" value="Flavin_mOase-like"/>
</dbReference>
<dbReference type="Gene3D" id="3.50.50.60">
    <property type="entry name" value="FAD/NAD(P)-binding domain"/>
    <property type="match status" value="2"/>
</dbReference>
<dbReference type="GO" id="GO:0004499">
    <property type="term" value="F:N,N-dimethylaniline monooxygenase activity"/>
    <property type="evidence" value="ECO:0007669"/>
    <property type="project" value="InterPro"/>
</dbReference>
<dbReference type="Proteomes" id="UP000518752">
    <property type="component" value="Unassembled WGS sequence"/>
</dbReference>
<evidence type="ECO:0008006" key="7">
    <source>
        <dbReference type="Google" id="ProtNLM"/>
    </source>
</evidence>
<protein>
    <recommendedName>
        <fullName evidence="7">FAD/NAD(P)-binding domain-containing protein</fullName>
    </recommendedName>
</protein>
<evidence type="ECO:0000256" key="2">
    <source>
        <dbReference type="ARBA" id="ARBA00022630"/>
    </source>
</evidence>
<proteinExistence type="inferred from homology"/>
<comment type="similarity">
    <text evidence="1">Belongs to the FMO family.</text>
</comment>
<dbReference type="SUPFAM" id="SSF51905">
    <property type="entry name" value="FAD/NAD(P)-binding domain"/>
    <property type="match status" value="2"/>
</dbReference>
<organism evidence="5 6">
    <name type="scientific">Collybiopsis confluens</name>
    <dbReference type="NCBI Taxonomy" id="2823264"/>
    <lineage>
        <taxon>Eukaryota</taxon>
        <taxon>Fungi</taxon>
        <taxon>Dikarya</taxon>
        <taxon>Basidiomycota</taxon>
        <taxon>Agaricomycotina</taxon>
        <taxon>Agaricomycetes</taxon>
        <taxon>Agaricomycetidae</taxon>
        <taxon>Agaricales</taxon>
        <taxon>Marasmiineae</taxon>
        <taxon>Omphalotaceae</taxon>
        <taxon>Collybiopsis</taxon>
    </lineage>
</organism>
<keyword evidence="6" id="KW-1185">Reference proteome</keyword>
<dbReference type="GO" id="GO:0050660">
    <property type="term" value="F:flavin adenine dinucleotide binding"/>
    <property type="evidence" value="ECO:0007669"/>
    <property type="project" value="InterPro"/>
</dbReference>
<keyword evidence="4" id="KW-0560">Oxidoreductase</keyword>
<keyword evidence="3" id="KW-0274">FAD</keyword>
<dbReference type="GO" id="GO:0050661">
    <property type="term" value="F:NADP binding"/>
    <property type="evidence" value="ECO:0007669"/>
    <property type="project" value="InterPro"/>
</dbReference>
<sequence length="698" mass="77970">MVGSTSSTSSRTIGTNNDYTLDNISSAKTASNAHKSVLVIGSGAAGLITAQTLINDGFTNVRVFSKDTHPGGVWEHNKVYTETSYCSLYGDYRFSSLQMPENPRRNGQKRLSAEDMQFYFEKFAETYLRDRINYDTEVLNIRRPKPPFQDSNSDPLLNWVVSYRVHGKNGTEVKKMGFHRIVLCTGGCHKPHIPPILSPSSIAASGFRGPVIHSSGFRNNLEEIFSAVQPQTASAASSSNPSSLSNQNLSSVYHPYSPKVEPNLKVSSTPLKSATISRVTFNSNDSNLGHESSKHGMVVVIGGGKSAQDIAAYLANEGLNVCIVYEKTDAFIASSRQLSDRIRKSRLMGVLSPHSDLRTPVERFLHKTWLGGKIVREIYHVLSEYSFKSFKIPHSSPLRLAQDPFWSLRVNDEVRVRVKTRVREGENDRKTFHELVNRGSIRVEAPARVLGIGTRKRQDNGEGEDEQDLTLSNGQAIRPSAIILATGYESSWPDLFDAETMNQIGLGRYSTSPLEYPHTTYEEEWEGYTSLQNPPAAPASAPTGRWTEISGSGIYRGIVPAKSLFKRDFAINGAVFSMNNAYVFETTAHWISSYFLEDTFLQLPPTVKAAIKSTERTSAWLRKRYPDMQGHWMNDSHCSDVQFWSWPQYTDDLLRDMGLPYGKARTGGNALTWLIKPIEMDAIKELGKERAALRMSYM</sequence>
<reference evidence="5 6" key="1">
    <citation type="journal article" date="2020" name="ISME J.">
        <title>Uncovering the hidden diversity of litter-decomposition mechanisms in mushroom-forming fungi.</title>
        <authorList>
            <person name="Floudas D."/>
            <person name="Bentzer J."/>
            <person name="Ahren D."/>
            <person name="Johansson T."/>
            <person name="Persson P."/>
            <person name="Tunlid A."/>
        </authorList>
    </citation>
    <scope>NUCLEOTIDE SEQUENCE [LARGE SCALE GENOMIC DNA]</scope>
    <source>
        <strain evidence="5 6">CBS 406.79</strain>
    </source>
</reference>
<dbReference type="InterPro" id="IPR050346">
    <property type="entry name" value="FMO-like"/>
</dbReference>
<evidence type="ECO:0000313" key="6">
    <source>
        <dbReference type="Proteomes" id="UP000518752"/>
    </source>
</evidence>
<evidence type="ECO:0000313" key="5">
    <source>
        <dbReference type="EMBL" id="KAF5388998.1"/>
    </source>
</evidence>
<evidence type="ECO:0000256" key="4">
    <source>
        <dbReference type="ARBA" id="ARBA00023002"/>
    </source>
</evidence>
<keyword evidence="2" id="KW-0285">Flavoprotein</keyword>
<dbReference type="AlphaFoldDB" id="A0A8H5HT59"/>
<dbReference type="OrthoDB" id="2915840at2759"/>